<dbReference type="SUPFAM" id="SSF55821">
    <property type="entry name" value="YrdC/RibB"/>
    <property type="match status" value="1"/>
</dbReference>
<dbReference type="InterPro" id="IPR038385">
    <property type="entry name" value="Sua5/YwlC_C"/>
</dbReference>
<comment type="catalytic activity">
    <reaction evidence="12 14">
        <text>L-threonine + hydrogencarbonate + ATP = L-threonylcarbamoyladenylate + diphosphate + H2O</text>
        <dbReference type="Rhea" id="RHEA:36407"/>
        <dbReference type="ChEBI" id="CHEBI:15377"/>
        <dbReference type="ChEBI" id="CHEBI:17544"/>
        <dbReference type="ChEBI" id="CHEBI:30616"/>
        <dbReference type="ChEBI" id="CHEBI:33019"/>
        <dbReference type="ChEBI" id="CHEBI:57926"/>
        <dbReference type="ChEBI" id="CHEBI:73682"/>
        <dbReference type="EC" id="2.7.7.87"/>
    </reaction>
</comment>
<dbReference type="Gene3D" id="3.90.870.10">
    <property type="entry name" value="DHBP synthase"/>
    <property type="match status" value="1"/>
</dbReference>
<evidence type="ECO:0000256" key="10">
    <source>
        <dbReference type="ARBA" id="ARBA00022840"/>
    </source>
</evidence>
<dbReference type="InterPro" id="IPR006070">
    <property type="entry name" value="Sua5-like_dom"/>
</dbReference>
<comment type="subcellular location">
    <subcellularLocation>
        <location evidence="1 14">Cytoplasm</location>
    </subcellularLocation>
</comment>
<dbReference type="FunFam" id="3.90.870.10:FF:000008">
    <property type="entry name" value="Threonylcarbamoyl-AMP synthase"/>
    <property type="match status" value="1"/>
</dbReference>
<evidence type="ECO:0000256" key="5">
    <source>
        <dbReference type="ARBA" id="ARBA00022490"/>
    </source>
</evidence>
<comment type="caution">
    <text evidence="17">The sequence shown here is derived from an EMBL/GenBank/DDBJ whole genome shotgun (WGS) entry which is preliminary data.</text>
</comment>
<reference evidence="17" key="1">
    <citation type="journal article" date="2023" name="Genome Biol. Evol.">
        <title>First Whole Genome Sequence and Flow Cytometry Genome Size Data for the Lichen-Forming Fungus Ramalina farinacea (Ascomycota).</title>
        <authorList>
            <person name="Llewellyn T."/>
            <person name="Mian S."/>
            <person name="Hill R."/>
            <person name="Leitch I.J."/>
            <person name="Gaya E."/>
        </authorList>
    </citation>
    <scope>NUCLEOTIDE SEQUENCE</scope>
    <source>
        <strain evidence="17">LIQ254RAFAR</strain>
    </source>
</reference>
<gene>
    <name evidence="17" type="ORF">OHK93_001021</name>
</gene>
<keyword evidence="6 14" id="KW-0808">Transferase</keyword>
<dbReference type="GO" id="GO:0000049">
    <property type="term" value="F:tRNA binding"/>
    <property type="evidence" value="ECO:0007669"/>
    <property type="project" value="TreeGrafter"/>
</dbReference>
<feature type="binding site" evidence="15">
    <location>
        <position position="189"/>
    </location>
    <ligand>
        <name>ATP</name>
        <dbReference type="ChEBI" id="CHEBI:30616"/>
    </ligand>
</feature>
<dbReference type="InterPro" id="IPR005145">
    <property type="entry name" value="Sua5_C"/>
</dbReference>
<evidence type="ECO:0000256" key="11">
    <source>
        <dbReference type="ARBA" id="ARBA00029774"/>
    </source>
</evidence>
<keyword evidence="18" id="KW-1185">Reference proteome</keyword>
<evidence type="ECO:0000256" key="7">
    <source>
        <dbReference type="ARBA" id="ARBA00022694"/>
    </source>
</evidence>
<feature type="binding site" evidence="15">
    <location>
        <position position="197"/>
    </location>
    <ligand>
        <name>ATP</name>
        <dbReference type="ChEBI" id="CHEBI:30616"/>
    </ligand>
</feature>
<dbReference type="InterPro" id="IPR050156">
    <property type="entry name" value="TC-AMP_synthase_SUA5"/>
</dbReference>
<evidence type="ECO:0000256" key="2">
    <source>
        <dbReference type="ARBA" id="ARBA00007663"/>
    </source>
</evidence>
<dbReference type="PANTHER" id="PTHR17490">
    <property type="entry name" value="SUA5"/>
    <property type="match status" value="1"/>
</dbReference>
<feature type="binding site" evidence="15">
    <location>
        <position position="69"/>
    </location>
    <ligand>
        <name>L-threonine</name>
        <dbReference type="ChEBI" id="CHEBI:57926"/>
    </ligand>
</feature>
<sequence length="432" mass="46526">MDSQSRHRSRIVAVDVSKIGDFVFQDLQKGFLAEWALHPTEASEDHAKILEAAHHIRHADSPVAFPTETVYGLGADASRSSAVQGIYRAKGRPADNPLIVHISSLDQLRKLLDPVYTRAVSPDPIPQIYHPLIERFWPGPLTVLVPLPEPSPFAPEVTSTLATVGVRMPSSRLALALIQSAGVPIAAPSANASTKPSPTTAAHVYHDLQGRIELILDGGPCDVGVESTVVDGLSDPPLILRPGGVSLAMLRSCPGWESVQIGYHNGSRPESRPKAPGMKYKHYAPKARVLLFRGQLDIVTMHRTANGATAIGVLLTSGENHWLLQRAQSTASESKANGAHTHQGSPETLLHSMLNLEDGSDELLTMWLLKIGPGIEDVARGLFSALRAFDSQKVDLIFVECVDEHQDDTAAAVMNRLRKAAESEVGSEASTS</sequence>
<feature type="binding site" evidence="15">
    <location>
        <position position="227"/>
    </location>
    <ligand>
        <name>L-threonine</name>
        <dbReference type="ChEBI" id="CHEBI:57926"/>
    </ligand>
</feature>
<evidence type="ECO:0000313" key="18">
    <source>
        <dbReference type="Proteomes" id="UP001161017"/>
    </source>
</evidence>
<dbReference type="PANTHER" id="PTHR17490:SF16">
    <property type="entry name" value="THREONYLCARBAMOYL-AMP SYNTHASE"/>
    <property type="match status" value="1"/>
</dbReference>
<proteinExistence type="inferred from homology"/>
<keyword evidence="7 14" id="KW-0819">tRNA processing</keyword>
<evidence type="ECO:0000256" key="8">
    <source>
        <dbReference type="ARBA" id="ARBA00022695"/>
    </source>
</evidence>
<evidence type="ECO:0000256" key="1">
    <source>
        <dbReference type="ARBA" id="ARBA00004496"/>
    </source>
</evidence>
<dbReference type="EMBL" id="JAPUFD010000010">
    <property type="protein sequence ID" value="MDI1489823.1"/>
    <property type="molecule type" value="Genomic_DNA"/>
</dbReference>
<feature type="domain" description="YrdC-like" evidence="16">
    <location>
        <begin position="46"/>
        <end position="245"/>
    </location>
</feature>
<dbReference type="InterPro" id="IPR017945">
    <property type="entry name" value="DHBP_synth_RibB-like_a/b_dom"/>
</dbReference>
<keyword evidence="9 14" id="KW-0547">Nucleotide-binding</keyword>
<feature type="binding site" evidence="15">
    <location>
        <position position="101"/>
    </location>
    <ligand>
        <name>L-threonine</name>
        <dbReference type="ChEBI" id="CHEBI:57926"/>
    </ligand>
</feature>
<keyword evidence="5 14" id="KW-0963">Cytoplasm</keyword>
<dbReference type="Gene3D" id="3.40.50.11030">
    <property type="entry name" value="Threonylcarbamoyl-AMP synthase, C-terminal domain"/>
    <property type="match status" value="1"/>
</dbReference>
<keyword evidence="10 14" id="KW-0067">ATP-binding</keyword>
<feature type="binding site" evidence="15">
    <location>
        <position position="241"/>
    </location>
    <ligand>
        <name>ATP</name>
        <dbReference type="ChEBI" id="CHEBI:30616"/>
    </ligand>
</feature>
<evidence type="ECO:0000256" key="12">
    <source>
        <dbReference type="ARBA" id="ARBA00048366"/>
    </source>
</evidence>
<dbReference type="Pfam" id="PF01300">
    <property type="entry name" value="Sua5_yciO_yrdC"/>
    <property type="match status" value="1"/>
</dbReference>
<dbReference type="GO" id="GO:0006450">
    <property type="term" value="P:regulation of translational fidelity"/>
    <property type="evidence" value="ECO:0007669"/>
    <property type="project" value="TreeGrafter"/>
</dbReference>
<protein>
    <recommendedName>
        <fullName evidence="4 14">Threonylcarbamoyl-AMP synthase</fullName>
        <shortName evidence="14">TC-AMP synthase</shortName>
        <ecNumber evidence="3 14">2.7.7.87</ecNumber>
    </recommendedName>
    <alternativeName>
        <fullName evidence="11 14">L-threonylcarbamoyladenylate synthase</fullName>
    </alternativeName>
</protein>
<dbReference type="PROSITE" id="PS51163">
    <property type="entry name" value="YRDC"/>
    <property type="match status" value="1"/>
</dbReference>
<organism evidence="17 18">
    <name type="scientific">Ramalina farinacea</name>
    <dbReference type="NCBI Taxonomy" id="258253"/>
    <lineage>
        <taxon>Eukaryota</taxon>
        <taxon>Fungi</taxon>
        <taxon>Dikarya</taxon>
        <taxon>Ascomycota</taxon>
        <taxon>Pezizomycotina</taxon>
        <taxon>Lecanoromycetes</taxon>
        <taxon>OSLEUM clade</taxon>
        <taxon>Lecanoromycetidae</taxon>
        <taxon>Lecanorales</taxon>
        <taxon>Lecanorineae</taxon>
        <taxon>Ramalinaceae</taxon>
        <taxon>Ramalina</taxon>
    </lineage>
</organism>
<feature type="binding site" evidence="15">
    <location>
        <position position="96"/>
    </location>
    <ligand>
        <name>ATP</name>
        <dbReference type="ChEBI" id="CHEBI:30616"/>
    </ligand>
</feature>
<dbReference type="Proteomes" id="UP001161017">
    <property type="component" value="Unassembled WGS sequence"/>
</dbReference>
<dbReference type="GO" id="GO:0005737">
    <property type="term" value="C:cytoplasm"/>
    <property type="evidence" value="ECO:0007669"/>
    <property type="project" value="UniProtKB-SubCell"/>
</dbReference>
<feature type="binding site" evidence="15">
    <location>
        <position position="92"/>
    </location>
    <ligand>
        <name>ATP</name>
        <dbReference type="ChEBI" id="CHEBI:30616"/>
    </ligand>
</feature>
<evidence type="ECO:0000256" key="6">
    <source>
        <dbReference type="ARBA" id="ARBA00022679"/>
    </source>
</evidence>
<comment type="function">
    <text evidence="13">Required for the formation of a threonylcarbamoyl group on adenosine at position 37 (t(6)A37) in tRNAs that read codons beginning with adenine. Likely catalyzes the conversion of L-threonine, HCO(3)(-)/CO(2) and ATP to give threonylcarbamoyl-AMP (TC-AMP) as the acyladenylate intermediate, with the release of diphosphate. Required for normal translation, by ensuring translation fidelity at the level of codon recognition, appropriate translation initiation selection and maintenance of reading frame. Also involved in telomere replication. Binds to single-stranded telomeric (ssTG) DNA and positively regulates telomere length.</text>
</comment>
<comment type="similarity">
    <text evidence="2 14">Belongs to the SUA5 family.</text>
</comment>
<dbReference type="GO" id="GO:0061710">
    <property type="term" value="F:L-threonylcarbamoyladenylate synthase"/>
    <property type="evidence" value="ECO:0007669"/>
    <property type="project" value="UniProtKB-EC"/>
</dbReference>
<feature type="binding site" evidence="15">
    <location>
        <position position="187"/>
    </location>
    <ligand>
        <name>L-threonine</name>
        <dbReference type="ChEBI" id="CHEBI:57926"/>
    </ligand>
</feature>
<evidence type="ECO:0000259" key="16">
    <source>
        <dbReference type="PROSITE" id="PS51163"/>
    </source>
</evidence>
<dbReference type="GO" id="GO:0005524">
    <property type="term" value="F:ATP binding"/>
    <property type="evidence" value="ECO:0007669"/>
    <property type="project" value="UniProtKB-UniRule"/>
</dbReference>
<accession>A0AA43QNQ4</accession>
<dbReference type="EC" id="2.7.7.87" evidence="3 14"/>
<feature type="binding site" evidence="15">
    <location>
        <position position="283"/>
    </location>
    <ligand>
        <name>ATP</name>
        <dbReference type="ChEBI" id="CHEBI:30616"/>
    </ligand>
</feature>
<evidence type="ECO:0000256" key="14">
    <source>
        <dbReference type="PIRNR" id="PIRNR004930"/>
    </source>
</evidence>
<evidence type="ECO:0000256" key="15">
    <source>
        <dbReference type="PIRSR" id="PIRSR004930-1"/>
    </source>
</evidence>
<dbReference type="GO" id="GO:0002949">
    <property type="term" value="P:tRNA threonylcarbamoyladenosine modification"/>
    <property type="evidence" value="ECO:0007669"/>
    <property type="project" value="UniProtKB-ARBA"/>
</dbReference>
<dbReference type="AlphaFoldDB" id="A0AA43QNQ4"/>
<dbReference type="Pfam" id="PF03481">
    <property type="entry name" value="Sua5_C"/>
    <property type="match status" value="1"/>
</dbReference>
<feature type="binding site" evidence="15">
    <location>
        <position position="167"/>
    </location>
    <ligand>
        <name>L-threonine</name>
        <dbReference type="ChEBI" id="CHEBI:57926"/>
    </ligand>
</feature>
<feature type="binding site" evidence="15">
    <location>
        <position position="163"/>
    </location>
    <ligand>
        <name>ATP</name>
        <dbReference type="ChEBI" id="CHEBI:30616"/>
    </ligand>
</feature>
<name>A0AA43QNQ4_9LECA</name>
<keyword evidence="8 14" id="KW-0548">Nucleotidyltransferase</keyword>
<dbReference type="GO" id="GO:0003725">
    <property type="term" value="F:double-stranded RNA binding"/>
    <property type="evidence" value="ECO:0007669"/>
    <property type="project" value="UniProtKB-UniRule"/>
</dbReference>
<evidence type="ECO:0000256" key="3">
    <source>
        <dbReference type="ARBA" id="ARBA00012584"/>
    </source>
</evidence>
<evidence type="ECO:0000313" key="17">
    <source>
        <dbReference type="EMBL" id="MDI1489823.1"/>
    </source>
</evidence>
<dbReference type="NCBIfam" id="TIGR00057">
    <property type="entry name" value="L-threonylcarbamoyladenylate synthase"/>
    <property type="match status" value="1"/>
</dbReference>
<dbReference type="PIRSF" id="PIRSF004930">
    <property type="entry name" value="Tln_factor_SUA5"/>
    <property type="match status" value="1"/>
</dbReference>
<evidence type="ECO:0000256" key="9">
    <source>
        <dbReference type="ARBA" id="ARBA00022741"/>
    </source>
</evidence>
<evidence type="ECO:0000256" key="4">
    <source>
        <dbReference type="ARBA" id="ARBA00015492"/>
    </source>
</evidence>
<dbReference type="InterPro" id="IPR010923">
    <property type="entry name" value="T(6)A37_SUA5"/>
</dbReference>
<evidence type="ECO:0000256" key="13">
    <source>
        <dbReference type="ARBA" id="ARBA00056339"/>
    </source>
</evidence>